<evidence type="ECO:0000256" key="1">
    <source>
        <dbReference type="ARBA" id="ARBA00001947"/>
    </source>
</evidence>
<accession>A0A940PAA2</accession>
<dbReference type="NCBIfam" id="TIGR01887">
    <property type="entry name" value="dipeptidaselike"/>
    <property type="match status" value="1"/>
</dbReference>
<dbReference type="AlphaFoldDB" id="A0A940PAA2"/>
<keyword evidence="6" id="KW-0862">Zinc</keyword>
<keyword evidence="5 9" id="KW-0378">Hydrolase</keyword>
<proteinExistence type="inferred from homology"/>
<evidence type="ECO:0000256" key="4">
    <source>
        <dbReference type="ARBA" id="ARBA00022723"/>
    </source>
</evidence>
<evidence type="ECO:0000256" key="6">
    <source>
        <dbReference type="ARBA" id="ARBA00022833"/>
    </source>
</evidence>
<keyword evidence="7 9" id="KW-0224">Dipeptidase</keyword>
<dbReference type="GO" id="GO:0008270">
    <property type="term" value="F:zinc ion binding"/>
    <property type="evidence" value="ECO:0007669"/>
    <property type="project" value="InterPro"/>
</dbReference>
<comment type="cofactor">
    <cofactor evidence="1">
        <name>Zn(2+)</name>
        <dbReference type="ChEBI" id="CHEBI:29105"/>
    </cofactor>
</comment>
<dbReference type="Gene3D" id="3.30.70.360">
    <property type="match status" value="2"/>
</dbReference>
<evidence type="ECO:0000313" key="10">
    <source>
        <dbReference type="Proteomes" id="UP000674938"/>
    </source>
</evidence>
<sequence>MITLTTQQKAACLETAKALIAFPSVCQPAEGAMPFGKDIQACLEYALDYCQSLGFTTYLDPAGYYGYADYGQGEELIGIIGHLDVVPEGDHSLWQTDPFTGTVIADKLYGRGSGDDKGPTAASLHGLKAVIDSGVPFKKRVRYIFSTDEESMFRCLKAYRQQEEIPTATLVPDGHFPFTYGEKGLVNIKLHGPGAADFNLKGGDAFNIVPSKAHYQGPQLTEILAQLTANNQDVTQTGSDALTVTGTAVHASVNHLGNNAVSQLAVALNHYTQHPLLQFIAQEIGLDPHGKALLGELEDDISGKVAFNLGKLEINEDSSQLWLDIRYPLVADYAEMCQKIETVSHAYGLRFEEYDQWDGALVPLDTPFLQTVLTTYQDLTKDFTAPGVTTGATLARTLPNAIAFGTKSSQSTNSTAHQANEYVELSDLYNGMTIYANVLEKLVTSEASLLA</sequence>
<dbReference type="InterPro" id="IPR050072">
    <property type="entry name" value="Peptidase_M20A"/>
</dbReference>
<keyword evidence="10" id="KW-1185">Reference proteome</keyword>
<keyword evidence="8" id="KW-0482">Metalloprotease</keyword>
<dbReference type="InterPro" id="IPR001261">
    <property type="entry name" value="ArgE/DapE_CS"/>
</dbReference>
<organism evidence="9 10">
    <name type="scientific">Vagococcus allomyrinae</name>
    <dbReference type="NCBI Taxonomy" id="2794353"/>
    <lineage>
        <taxon>Bacteria</taxon>
        <taxon>Bacillati</taxon>
        <taxon>Bacillota</taxon>
        <taxon>Bacilli</taxon>
        <taxon>Lactobacillales</taxon>
        <taxon>Enterococcaceae</taxon>
        <taxon>Vagococcus</taxon>
    </lineage>
</organism>
<dbReference type="PROSITE" id="PS00758">
    <property type="entry name" value="ARGE_DAPE_CPG2_1"/>
    <property type="match status" value="1"/>
</dbReference>
<evidence type="ECO:0000313" key="9">
    <source>
        <dbReference type="EMBL" id="MBP1039741.1"/>
    </source>
</evidence>
<dbReference type="Gene3D" id="3.40.630.10">
    <property type="entry name" value="Zn peptidases"/>
    <property type="match status" value="1"/>
</dbReference>
<evidence type="ECO:0000256" key="5">
    <source>
        <dbReference type="ARBA" id="ARBA00022801"/>
    </source>
</evidence>
<dbReference type="GO" id="GO:0008777">
    <property type="term" value="F:acetylornithine deacetylase activity"/>
    <property type="evidence" value="ECO:0007669"/>
    <property type="project" value="TreeGrafter"/>
</dbReference>
<dbReference type="Proteomes" id="UP000674938">
    <property type="component" value="Unassembled WGS sequence"/>
</dbReference>
<name>A0A940PAA2_9ENTE</name>
<dbReference type="GO" id="GO:0006508">
    <property type="term" value="P:proteolysis"/>
    <property type="evidence" value="ECO:0007669"/>
    <property type="project" value="UniProtKB-KW"/>
</dbReference>
<dbReference type="EC" id="3.4.13.-" evidence="9"/>
<reference evidence="9" key="1">
    <citation type="submission" date="2020-12" db="EMBL/GenBank/DDBJ databases">
        <title>Vagococcus allomyrinae sp. nov. and Enterococcus lavae sp. nov., isolated from the larvae of Allomyrina dichotoma.</title>
        <authorList>
            <person name="Lee S.D."/>
        </authorList>
    </citation>
    <scope>NUCLEOTIDE SEQUENCE</scope>
    <source>
        <strain evidence="9">BWB3-3</strain>
    </source>
</reference>
<evidence type="ECO:0000256" key="2">
    <source>
        <dbReference type="ARBA" id="ARBA00006247"/>
    </source>
</evidence>
<dbReference type="GO" id="GO:0006526">
    <property type="term" value="P:L-arginine biosynthetic process"/>
    <property type="evidence" value="ECO:0007669"/>
    <property type="project" value="TreeGrafter"/>
</dbReference>
<gene>
    <name evidence="9" type="ORF">I6N95_01840</name>
</gene>
<dbReference type="InterPro" id="IPR002933">
    <property type="entry name" value="Peptidase_M20"/>
</dbReference>
<dbReference type="Pfam" id="PF01546">
    <property type="entry name" value="Peptidase_M20"/>
    <property type="match status" value="1"/>
</dbReference>
<dbReference type="RefSeq" id="WP_209524630.1">
    <property type="nucleotide sequence ID" value="NZ_JAEEGA010000001.1"/>
</dbReference>
<comment type="similarity">
    <text evidence="2">Belongs to the peptidase M20A family.</text>
</comment>
<dbReference type="PANTHER" id="PTHR43808:SF31">
    <property type="entry name" value="N-ACETYL-L-CITRULLINE DEACETYLASE"/>
    <property type="match status" value="1"/>
</dbReference>
<protein>
    <submittedName>
        <fullName evidence="9">Sapep family Mn(2+)-dependent dipeptidase</fullName>
        <ecNumber evidence="9">3.4.13.-</ecNumber>
    </submittedName>
</protein>
<dbReference type="InterPro" id="IPR010964">
    <property type="entry name" value="M20A_pepV-rel"/>
</dbReference>
<dbReference type="SUPFAM" id="SSF55031">
    <property type="entry name" value="Bacterial exopeptidase dimerisation domain"/>
    <property type="match status" value="1"/>
</dbReference>
<dbReference type="GO" id="GO:0008237">
    <property type="term" value="F:metallopeptidase activity"/>
    <property type="evidence" value="ECO:0007669"/>
    <property type="project" value="UniProtKB-KW"/>
</dbReference>
<evidence type="ECO:0000256" key="7">
    <source>
        <dbReference type="ARBA" id="ARBA00022997"/>
    </source>
</evidence>
<comment type="caution">
    <text evidence="9">The sequence shown here is derived from an EMBL/GenBank/DDBJ whole genome shotgun (WGS) entry which is preliminary data.</text>
</comment>
<evidence type="ECO:0000256" key="3">
    <source>
        <dbReference type="ARBA" id="ARBA00022670"/>
    </source>
</evidence>
<dbReference type="PANTHER" id="PTHR43808">
    <property type="entry name" value="ACETYLORNITHINE DEACETYLASE"/>
    <property type="match status" value="1"/>
</dbReference>
<keyword evidence="4" id="KW-0479">Metal-binding</keyword>
<dbReference type="EMBL" id="JAEEGA010000001">
    <property type="protein sequence ID" value="MBP1039741.1"/>
    <property type="molecule type" value="Genomic_DNA"/>
</dbReference>
<dbReference type="SUPFAM" id="SSF53187">
    <property type="entry name" value="Zn-dependent exopeptidases"/>
    <property type="match status" value="1"/>
</dbReference>
<keyword evidence="3" id="KW-0645">Protease</keyword>
<dbReference type="InterPro" id="IPR036264">
    <property type="entry name" value="Bact_exopeptidase_dim_dom"/>
</dbReference>
<dbReference type="GO" id="GO:0016805">
    <property type="term" value="F:dipeptidase activity"/>
    <property type="evidence" value="ECO:0007669"/>
    <property type="project" value="UniProtKB-KW"/>
</dbReference>
<evidence type="ECO:0000256" key="8">
    <source>
        <dbReference type="ARBA" id="ARBA00023049"/>
    </source>
</evidence>